<dbReference type="InterPro" id="IPR001254">
    <property type="entry name" value="Trypsin_dom"/>
</dbReference>
<name>A0A443RXG5_9ACAR</name>
<evidence type="ECO:0000259" key="8">
    <source>
        <dbReference type="PROSITE" id="PS50240"/>
    </source>
</evidence>
<dbReference type="InterPro" id="IPR033116">
    <property type="entry name" value="TRYPSIN_SER"/>
</dbReference>
<dbReference type="VEuPathDB" id="VectorBase:LDEU012175"/>
<evidence type="ECO:0000313" key="9">
    <source>
        <dbReference type="EMBL" id="RWS19865.1"/>
    </source>
</evidence>
<keyword evidence="9" id="KW-0812">Transmembrane</keyword>
<dbReference type="Proteomes" id="UP000288716">
    <property type="component" value="Unassembled WGS sequence"/>
</dbReference>
<evidence type="ECO:0000256" key="4">
    <source>
        <dbReference type="ARBA" id="ARBA00022801"/>
    </source>
</evidence>
<dbReference type="FunFam" id="2.40.10.10:FF:000002">
    <property type="entry name" value="Transmembrane protease serine"/>
    <property type="match status" value="1"/>
</dbReference>
<feature type="domain" description="Peptidase S1" evidence="8">
    <location>
        <begin position="1"/>
        <end position="127"/>
    </location>
</feature>
<feature type="non-terminal residue" evidence="9">
    <location>
        <position position="1"/>
    </location>
</feature>
<dbReference type="AlphaFoldDB" id="A0A443RXG5"/>
<accession>A0A443RXG5</accession>
<comment type="similarity">
    <text evidence="7">Belongs to the peptidase S1 family. CLIP subfamily.</text>
</comment>
<protein>
    <submittedName>
        <fullName evidence="9">Transmembrane protease serine 11E-like protein</fullName>
    </submittedName>
</protein>
<gene>
    <name evidence="9" type="ORF">B4U80_11006</name>
</gene>
<dbReference type="SMART" id="SM00020">
    <property type="entry name" value="Tryp_SPc"/>
    <property type="match status" value="1"/>
</dbReference>
<keyword evidence="3 9" id="KW-0645">Protease</keyword>
<keyword evidence="5" id="KW-0720">Serine protease</keyword>
<evidence type="ECO:0000256" key="3">
    <source>
        <dbReference type="ARBA" id="ARBA00022670"/>
    </source>
</evidence>
<dbReference type="InterPro" id="IPR009003">
    <property type="entry name" value="Peptidase_S1_PA"/>
</dbReference>
<dbReference type="GO" id="GO:0005615">
    <property type="term" value="C:extracellular space"/>
    <property type="evidence" value="ECO:0007669"/>
    <property type="project" value="TreeGrafter"/>
</dbReference>
<organism evidence="9 10">
    <name type="scientific">Leptotrombidium deliense</name>
    <dbReference type="NCBI Taxonomy" id="299467"/>
    <lineage>
        <taxon>Eukaryota</taxon>
        <taxon>Metazoa</taxon>
        <taxon>Ecdysozoa</taxon>
        <taxon>Arthropoda</taxon>
        <taxon>Chelicerata</taxon>
        <taxon>Arachnida</taxon>
        <taxon>Acari</taxon>
        <taxon>Acariformes</taxon>
        <taxon>Trombidiformes</taxon>
        <taxon>Prostigmata</taxon>
        <taxon>Anystina</taxon>
        <taxon>Parasitengona</taxon>
        <taxon>Trombiculoidea</taxon>
        <taxon>Trombiculidae</taxon>
        <taxon>Leptotrombidium</taxon>
    </lineage>
</organism>
<keyword evidence="2" id="KW-0964">Secreted</keyword>
<dbReference type="PANTHER" id="PTHR24264:SF65">
    <property type="entry name" value="SRCR DOMAIN-CONTAINING PROTEIN"/>
    <property type="match status" value="1"/>
</dbReference>
<evidence type="ECO:0000256" key="2">
    <source>
        <dbReference type="ARBA" id="ARBA00022525"/>
    </source>
</evidence>
<evidence type="ECO:0000256" key="7">
    <source>
        <dbReference type="ARBA" id="ARBA00024195"/>
    </source>
</evidence>
<dbReference type="GO" id="GO:0006508">
    <property type="term" value="P:proteolysis"/>
    <property type="evidence" value="ECO:0007669"/>
    <property type="project" value="UniProtKB-KW"/>
</dbReference>
<dbReference type="SUPFAM" id="SSF50494">
    <property type="entry name" value="Trypsin-like serine proteases"/>
    <property type="match status" value="1"/>
</dbReference>
<dbReference type="CDD" id="cd00190">
    <property type="entry name" value="Tryp_SPc"/>
    <property type="match status" value="1"/>
</dbReference>
<dbReference type="PANTHER" id="PTHR24264">
    <property type="entry name" value="TRYPSIN-RELATED"/>
    <property type="match status" value="1"/>
</dbReference>
<dbReference type="OrthoDB" id="6514235at2759"/>
<dbReference type="InterPro" id="IPR050127">
    <property type="entry name" value="Serine_Proteases_S1"/>
</dbReference>
<comment type="caution">
    <text evidence="9">The sequence shown here is derived from an EMBL/GenBank/DDBJ whole genome shotgun (WGS) entry which is preliminary data.</text>
</comment>
<keyword evidence="6" id="KW-1015">Disulfide bond</keyword>
<keyword evidence="4" id="KW-0378">Hydrolase</keyword>
<dbReference type="STRING" id="299467.A0A443RXG5"/>
<evidence type="ECO:0000256" key="5">
    <source>
        <dbReference type="ARBA" id="ARBA00022825"/>
    </source>
</evidence>
<dbReference type="Pfam" id="PF00089">
    <property type="entry name" value="Trypsin"/>
    <property type="match status" value="1"/>
</dbReference>
<reference evidence="9 10" key="1">
    <citation type="journal article" date="2018" name="Gigascience">
        <title>Genomes of trombidid mites reveal novel predicted allergens and laterally-transferred genes associated with secondary metabolism.</title>
        <authorList>
            <person name="Dong X."/>
            <person name="Chaisiri K."/>
            <person name="Xia D."/>
            <person name="Armstrong S.D."/>
            <person name="Fang Y."/>
            <person name="Donnelly M.J."/>
            <person name="Kadowaki T."/>
            <person name="McGarry J.W."/>
            <person name="Darby A.C."/>
            <person name="Makepeace B.L."/>
        </authorList>
    </citation>
    <scope>NUCLEOTIDE SEQUENCE [LARGE SCALE GENOMIC DNA]</scope>
    <source>
        <strain evidence="9">UoL-UT</strain>
    </source>
</reference>
<dbReference type="GO" id="GO:0004252">
    <property type="term" value="F:serine-type endopeptidase activity"/>
    <property type="evidence" value="ECO:0007669"/>
    <property type="project" value="InterPro"/>
</dbReference>
<dbReference type="Gene3D" id="2.40.10.10">
    <property type="entry name" value="Trypsin-like serine proteases"/>
    <property type="match status" value="1"/>
</dbReference>
<dbReference type="PROSITE" id="PS00135">
    <property type="entry name" value="TRYPSIN_SER"/>
    <property type="match status" value="1"/>
</dbReference>
<evidence type="ECO:0000256" key="1">
    <source>
        <dbReference type="ARBA" id="ARBA00004613"/>
    </source>
</evidence>
<evidence type="ECO:0000256" key="6">
    <source>
        <dbReference type="ARBA" id="ARBA00023157"/>
    </source>
</evidence>
<dbReference type="PROSITE" id="PS50240">
    <property type="entry name" value="TRYPSIN_DOM"/>
    <property type="match status" value="1"/>
</dbReference>
<evidence type="ECO:0000313" key="10">
    <source>
        <dbReference type="Proteomes" id="UP000288716"/>
    </source>
</evidence>
<dbReference type="InterPro" id="IPR043504">
    <property type="entry name" value="Peptidase_S1_PA_chymotrypsin"/>
</dbReference>
<keyword evidence="10" id="KW-1185">Reference proteome</keyword>
<comment type="subcellular location">
    <subcellularLocation>
        <location evidence="1">Secreted</location>
    </subcellularLocation>
</comment>
<sequence>GPICLPEINSKDWDYKGQAKVSGFGLTKHQGSAAEKLKFIEEKVVDEKLCEKYFASFNRKTMVCYGSLKEGIATCQGDSGGPLVVLCKDHWIQKGIVSFGSKCGAKGIPTAFTRVKPYRPWIKSICGI</sequence>
<keyword evidence="9" id="KW-0472">Membrane</keyword>
<dbReference type="EMBL" id="NCKV01022109">
    <property type="protein sequence ID" value="RWS19865.1"/>
    <property type="molecule type" value="Genomic_DNA"/>
</dbReference>
<proteinExistence type="inferred from homology"/>